<evidence type="ECO:0000256" key="1">
    <source>
        <dbReference type="SAM" id="Phobius"/>
    </source>
</evidence>
<reference evidence="3" key="1">
    <citation type="journal article" date="2019" name="Int. J. Syst. Evol. Microbiol.">
        <title>The Global Catalogue of Microorganisms (GCM) 10K type strain sequencing project: providing services to taxonomists for standard genome sequencing and annotation.</title>
        <authorList>
            <consortium name="The Broad Institute Genomics Platform"/>
            <consortium name="The Broad Institute Genome Sequencing Center for Infectious Disease"/>
            <person name="Wu L."/>
            <person name="Ma J."/>
        </authorList>
    </citation>
    <scope>NUCLEOTIDE SEQUENCE [LARGE SCALE GENOMIC DNA]</scope>
    <source>
        <strain evidence="3">JCM 32305</strain>
    </source>
</reference>
<dbReference type="Proteomes" id="UP000654004">
    <property type="component" value="Unassembled WGS sequence"/>
</dbReference>
<evidence type="ECO:0000313" key="2">
    <source>
        <dbReference type="EMBL" id="GGP87978.1"/>
    </source>
</evidence>
<keyword evidence="1" id="KW-0812">Transmembrane</keyword>
<evidence type="ECO:0000313" key="3">
    <source>
        <dbReference type="Proteomes" id="UP000654004"/>
    </source>
</evidence>
<protein>
    <submittedName>
        <fullName evidence="2">Uncharacterized protein</fullName>
    </submittedName>
</protein>
<feature type="transmembrane region" description="Helical" evidence="1">
    <location>
        <begin position="48"/>
        <end position="67"/>
    </location>
</feature>
<dbReference type="EMBL" id="BMQW01000005">
    <property type="protein sequence ID" value="GGP87978.1"/>
    <property type="molecule type" value="Genomic_DNA"/>
</dbReference>
<keyword evidence="1" id="KW-0472">Membrane</keyword>
<comment type="caution">
    <text evidence="2">The sequence shown here is derived from an EMBL/GenBank/DDBJ whole genome shotgun (WGS) entry which is preliminary data.</text>
</comment>
<gene>
    <name evidence="2" type="ORF">GCM10009410_22090</name>
</gene>
<feature type="transmembrane region" description="Helical" evidence="1">
    <location>
        <begin position="7"/>
        <end position="28"/>
    </location>
</feature>
<keyword evidence="1" id="KW-1133">Transmembrane helix</keyword>
<dbReference type="RefSeq" id="WP_188956186.1">
    <property type="nucleotide sequence ID" value="NZ_BMQW01000005.1"/>
</dbReference>
<keyword evidence="3" id="KW-1185">Reference proteome</keyword>
<name>A0ABQ2QMJ8_9GAMM</name>
<accession>A0ABQ2QMJ8</accession>
<proteinExistence type="predicted"/>
<organism evidence="2 3">
    <name type="scientific">Shewanella ulleungensis</name>
    <dbReference type="NCBI Taxonomy" id="2282699"/>
    <lineage>
        <taxon>Bacteria</taxon>
        <taxon>Pseudomonadati</taxon>
        <taxon>Pseudomonadota</taxon>
        <taxon>Gammaproteobacteria</taxon>
        <taxon>Alteromonadales</taxon>
        <taxon>Shewanellaceae</taxon>
        <taxon>Shewanella</taxon>
    </lineage>
</organism>
<sequence>MILQERFYNWFWLGVFSTAALVGLFQSGHLLGLVAYSNDFRFNSVSPFQIGLICSGICGVSGLVRTINKMKLSRQ</sequence>